<organism evidence="1 2">
    <name type="scientific">Kaistia dalseonensis</name>
    <dbReference type="NCBI Taxonomy" id="410840"/>
    <lineage>
        <taxon>Bacteria</taxon>
        <taxon>Pseudomonadati</taxon>
        <taxon>Pseudomonadota</taxon>
        <taxon>Alphaproteobacteria</taxon>
        <taxon>Hyphomicrobiales</taxon>
        <taxon>Kaistiaceae</taxon>
        <taxon>Kaistia</taxon>
    </lineage>
</organism>
<evidence type="ECO:0000313" key="1">
    <source>
        <dbReference type="EMBL" id="MDQ0438478.1"/>
    </source>
</evidence>
<protein>
    <submittedName>
        <fullName evidence="1">Anti-sigma factor RsiW</fullName>
    </submittedName>
</protein>
<dbReference type="EMBL" id="JAUSVO010000004">
    <property type="protein sequence ID" value="MDQ0438478.1"/>
    <property type="molecule type" value="Genomic_DNA"/>
</dbReference>
<accession>A0ABU0H9E0</accession>
<dbReference type="Proteomes" id="UP001241603">
    <property type="component" value="Unassembled WGS sequence"/>
</dbReference>
<sequence length="257" mass="28042">MTRPIDPITDADLNAYVDDQLGVSRRIEVEAHLSRHANLASRVMADLRARDELRLTMADMPPHPPAKTMDAARRLERGLSRDRLMGRFRRVAAVAALVAAGWLAHAEIGPLGIGPVVASSLPPAYLDDAVMAHRTSLVRAGMHSQHETTDFDPNEIRASTAIVMPALPKDWHVRDVQIFPSQFGPSVEIAVDAGDLGPLSLFAVRPGAFDVVPVTVMPRDDASAAYWQIGDVAYALVAKAETRDIERAANRMARSLY</sequence>
<name>A0ABU0H9E0_9HYPH</name>
<proteinExistence type="predicted"/>
<comment type="caution">
    <text evidence="1">The sequence shown here is derived from an EMBL/GenBank/DDBJ whole genome shotgun (WGS) entry which is preliminary data.</text>
</comment>
<evidence type="ECO:0000313" key="2">
    <source>
        <dbReference type="Proteomes" id="UP001241603"/>
    </source>
</evidence>
<keyword evidence="2" id="KW-1185">Reference proteome</keyword>
<gene>
    <name evidence="1" type="ORF">QO014_002873</name>
</gene>
<dbReference type="RefSeq" id="WP_266349394.1">
    <property type="nucleotide sequence ID" value="NZ_JAPKNG010000004.1"/>
</dbReference>
<reference evidence="1 2" key="1">
    <citation type="submission" date="2023-07" db="EMBL/GenBank/DDBJ databases">
        <title>Genomic Encyclopedia of Type Strains, Phase IV (KMG-IV): sequencing the most valuable type-strain genomes for metagenomic binning, comparative biology and taxonomic classification.</title>
        <authorList>
            <person name="Goeker M."/>
        </authorList>
    </citation>
    <scope>NUCLEOTIDE SEQUENCE [LARGE SCALE GENOMIC DNA]</scope>
    <source>
        <strain evidence="1 2">B6-8</strain>
    </source>
</reference>